<evidence type="ECO:0000256" key="6">
    <source>
        <dbReference type="SAM" id="MobiDB-lite"/>
    </source>
</evidence>
<proteinExistence type="inferred from homology"/>
<dbReference type="GO" id="GO:0005666">
    <property type="term" value="C:RNA polymerase III complex"/>
    <property type="evidence" value="ECO:0007669"/>
    <property type="project" value="InterPro"/>
</dbReference>
<dbReference type="GO" id="GO:0005737">
    <property type="term" value="C:cytoplasm"/>
    <property type="evidence" value="ECO:0007669"/>
    <property type="project" value="UniProtKB-ARBA"/>
</dbReference>
<keyword evidence="3" id="KW-0240">DNA-directed RNA polymerase</keyword>
<gene>
    <name evidence="7" type="ORF">CYLTODRAFT_397289</name>
</gene>
<feature type="region of interest" description="Disordered" evidence="6">
    <location>
        <begin position="252"/>
        <end position="413"/>
    </location>
</feature>
<evidence type="ECO:0000256" key="3">
    <source>
        <dbReference type="ARBA" id="ARBA00022478"/>
    </source>
</evidence>
<reference evidence="7 8" key="1">
    <citation type="journal article" date="2015" name="Fungal Genet. Biol.">
        <title>Evolution of novel wood decay mechanisms in Agaricales revealed by the genome sequences of Fistulina hepatica and Cylindrobasidium torrendii.</title>
        <authorList>
            <person name="Floudas D."/>
            <person name="Held B.W."/>
            <person name="Riley R."/>
            <person name="Nagy L.G."/>
            <person name="Koehler G."/>
            <person name="Ransdell A.S."/>
            <person name="Younus H."/>
            <person name="Chow J."/>
            <person name="Chiniquy J."/>
            <person name="Lipzen A."/>
            <person name="Tritt A."/>
            <person name="Sun H."/>
            <person name="Haridas S."/>
            <person name="LaButti K."/>
            <person name="Ohm R.A."/>
            <person name="Kues U."/>
            <person name="Blanchette R.A."/>
            <person name="Grigoriev I.V."/>
            <person name="Minto R.E."/>
            <person name="Hibbett D.S."/>
        </authorList>
    </citation>
    <scope>NUCLEOTIDE SEQUENCE [LARGE SCALE GENOMIC DNA]</scope>
    <source>
        <strain evidence="7 8">FP15055 ss-10</strain>
    </source>
</reference>
<dbReference type="PANTHER" id="PTHR12780">
    <property type="entry name" value="RNA POLYMERASE III DNA DIRECTED , 39KD SUBUNIT-RELATED"/>
    <property type="match status" value="1"/>
</dbReference>
<feature type="compositionally biased region" description="Basic residues" evidence="6">
    <location>
        <begin position="360"/>
        <end position="371"/>
    </location>
</feature>
<organism evidence="7 8">
    <name type="scientific">Cylindrobasidium torrendii FP15055 ss-10</name>
    <dbReference type="NCBI Taxonomy" id="1314674"/>
    <lineage>
        <taxon>Eukaryota</taxon>
        <taxon>Fungi</taxon>
        <taxon>Dikarya</taxon>
        <taxon>Basidiomycota</taxon>
        <taxon>Agaricomycotina</taxon>
        <taxon>Agaricomycetes</taxon>
        <taxon>Agaricomycetidae</taxon>
        <taxon>Agaricales</taxon>
        <taxon>Marasmiineae</taxon>
        <taxon>Physalacriaceae</taxon>
        <taxon>Cylindrobasidium</taxon>
    </lineage>
</organism>
<dbReference type="GO" id="GO:0006383">
    <property type="term" value="P:transcription by RNA polymerase III"/>
    <property type="evidence" value="ECO:0007669"/>
    <property type="project" value="InterPro"/>
</dbReference>
<dbReference type="InterPro" id="IPR036390">
    <property type="entry name" value="WH_DNA-bd_sf"/>
</dbReference>
<evidence type="ECO:0000256" key="4">
    <source>
        <dbReference type="ARBA" id="ARBA00023163"/>
    </source>
</evidence>
<comment type="similarity">
    <text evidence="2">Belongs to the eukaryotic RPC34/RPC39 RNA polymerase subunit family.</text>
</comment>
<dbReference type="Gene3D" id="1.10.10.10">
    <property type="entry name" value="Winged helix-like DNA-binding domain superfamily/Winged helix DNA-binding domain"/>
    <property type="match status" value="1"/>
</dbReference>
<evidence type="ECO:0000313" key="7">
    <source>
        <dbReference type="EMBL" id="KIY67359.1"/>
    </source>
</evidence>
<dbReference type="AlphaFoldDB" id="A0A0D7BB09"/>
<dbReference type="InterPro" id="IPR007832">
    <property type="entry name" value="RNA_pol_Rpc34"/>
</dbReference>
<dbReference type="InterPro" id="IPR036388">
    <property type="entry name" value="WH-like_DNA-bd_sf"/>
</dbReference>
<keyword evidence="4" id="KW-0804">Transcription</keyword>
<dbReference type="GO" id="GO:0005654">
    <property type="term" value="C:nucleoplasm"/>
    <property type="evidence" value="ECO:0007669"/>
    <property type="project" value="UniProtKB-ARBA"/>
</dbReference>
<evidence type="ECO:0000256" key="1">
    <source>
        <dbReference type="ARBA" id="ARBA00004123"/>
    </source>
</evidence>
<dbReference type="SUPFAM" id="SSF46785">
    <property type="entry name" value="Winged helix' DNA-binding domain"/>
    <property type="match status" value="1"/>
</dbReference>
<evidence type="ECO:0000256" key="2">
    <source>
        <dbReference type="ARBA" id="ARBA00011038"/>
    </source>
</evidence>
<dbReference type="FunFam" id="1.10.10.10:FF:000116">
    <property type="entry name" value="DNA-directed RNA polymerase III subunit RPC6"/>
    <property type="match status" value="1"/>
</dbReference>
<evidence type="ECO:0008006" key="9">
    <source>
        <dbReference type="Google" id="ProtNLM"/>
    </source>
</evidence>
<dbReference type="InterPro" id="IPR016049">
    <property type="entry name" value="RNA_pol_Rpc34-like"/>
</dbReference>
<evidence type="ECO:0000313" key="8">
    <source>
        <dbReference type="Proteomes" id="UP000054007"/>
    </source>
</evidence>
<accession>A0A0D7BB09</accession>
<name>A0A0D7BB09_9AGAR</name>
<comment type="subcellular location">
    <subcellularLocation>
        <location evidence="1">Nucleus</location>
    </subcellularLocation>
</comment>
<keyword evidence="8" id="KW-1185">Reference proteome</keyword>
<dbReference type="STRING" id="1314674.A0A0D7BB09"/>
<keyword evidence="5" id="KW-0539">Nucleus</keyword>
<sequence>MSKRRLNDDEAKIHQAVLAAQNHELRGEELNGVVVDNKKRAAALNFLLSVGLLKPLTDKKGVIFRAISKGDYSSTQGLNAEENMVYDHIKSSANEGIWTKHLKNKTNLHQTVIDRCIKTLVSKNLIKRVPSVQHNTRKIYMLASLEPSVALTGGPWYTENELDTEFIDTLKKACLKLITDMTFPDRRALNDGLLYPISNAPKYPTAGHIQRALKKARLTPTELSIEHIEMLLNVLVLDGAVEKVPSFGLTLWNPDAIDEDSDDDSKKKRKKKKRRYDSSSDSDDSSSRKRSKKKKARRKEDNDTESDDPNDDGLATPPPKKKKRSKRRDDSSDSEQESRRKRRRRHSDDEDTASDDDRRRSKSKSKSKSKKRRDDSDSGSDSDDDRRSRSKSRSSKQRQYSASPAPMLDDGDGNVYRAIRQAEGLSLGWSQAPCSKCQSFEFCKEGGPVNPTACAYYGDWLLGKTMDDLDDIENVGLGSLFGET</sequence>
<feature type="compositionally biased region" description="Acidic residues" evidence="6">
    <location>
        <begin position="302"/>
        <end position="311"/>
    </location>
</feature>
<dbReference type="Proteomes" id="UP000054007">
    <property type="component" value="Unassembled WGS sequence"/>
</dbReference>
<evidence type="ECO:0000256" key="5">
    <source>
        <dbReference type="ARBA" id="ARBA00023242"/>
    </source>
</evidence>
<dbReference type="EMBL" id="KN880528">
    <property type="protein sequence ID" value="KIY67359.1"/>
    <property type="molecule type" value="Genomic_DNA"/>
</dbReference>
<feature type="compositionally biased region" description="Basic residues" evidence="6">
    <location>
        <begin position="288"/>
        <end position="297"/>
    </location>
</feature>
<dbReference type="OrthoDB" id="613763at2759"/>
<protein>
    <recommendedName>
        <fullName evidence="9">RNA polymerase Rpc34</fullName>
    </recommendedName>
</protein>
<dbReference type="Pfam" id="PF05158">
    <property type="entry name" value="RNA_pol_Rpc34"/>
    <property type="match status" value="1"/>
</dbReference>